<keyword evidence="2" id="KW-1185">Reference proteome</keyword>
<protein>
    <submittedName>
        <fullName evidence="1">Uncharacterized protein</fullName>
    </submittedName>
</protein>
<dbReference type="EnsemblPlants" id="Solyc05g008015.1.1">
    <property type="protein sequence ID" value="Solyc05g008015.1.1"/>
    <property type="gene ID" value="Solyc05g008015.1"/>
</dbReference>
<reference evidence="1" key="2">
    <citation type="submission" date="2019-01" db="UniProtKB">
        <authorList>
            <consortium name="EnsemblPlants"/>
        </authorList>
    </citation>
    <scope>IDENTIFICATION</scope>
    <source>
        <strain evidence="1">cv. Heinz 1706</strain>
    </source>
</reference>
<sequence>MCLLFLTTDSLFFILNDLGAKSLQSLWWDLSYSNQRVELFLCIFVIISLASNTNSDSPRDTSDSSAPDVLIQLHVHSDILCAHSFHCKLPDLLDGCGGLLFECATTTHHGAAFILKLNVSVNSCTKQKENIDRLISLHQKIKADNPGLGYNTS</sequence>
<name>A0A3Q7H664_SOLLC</name>
<dbReference type="Proteomes" id="UP000004994">
    <property type="component" value="Chromosome 5"/>
</dbReference>
<dbReference type="InParanoid" id="A0A3Q7H664"/>
<reference evidence="1" key="1">
    <citation type="journal article" date="2012" name="Nature">
        <title>The tomato genome sequence provides insights into fleshy fruit evolution.</title>
        <authorList>
            <consortium name="Tomato Genome Consortium"/>
        </authorList>
    </citation>
    <scope>NUCLEOTIDE SEQUENCE [LARGE SCALE GENOMIC DNA]</scope>
    <source>
        <strain evidence="1">cv. Heinz 1706</strain>
    </source>
</reference>
<evidence type="ECO:0000313" key="1">
    <source>
        <dbReference type="EnsemblPlants" id="Solyc05g008015.1.1"/>
    </source>
</evidence>
<accession>A0A3Q7H664</accession>
<evidence type="ECO:0000313" key="2">
    <source>
        <dbReference type="Proteomes" id="UP000004994"/>
    </source>
</evidence>
<dbReference type="Gramene" id="Solyc05g008015.1.1">
    <property type="protein sequence ID" value="Solyc05g008015.1.1"/>
    <property type="gene ID" value="Solyc05g008015.1"/>
</dbReference>
<dbReference type="AlphaFoldDB" id="A0A3Q7H664"/>
<organism evidence="1">
    <name type="scientific">Solanum lycopersicum</name>
    <name type="common">Tomato</name>
    <name type="synonym">Lycopersicon esculentum</name>
    <dbReference type="NCBI Taxonomy" id="4081"/>
    <lineage>
        <taxon>Eukaryota</taxon>
        <taxon>Viridiplantae</taxon>
        <taxon>Streptophyta</taxon>
        <taxon>Embryophyta</taxon>
        <taxon>Tracheophyta</taxon>
        <taxon>Spermatophyta</taxon>
        <taxon>Magnoliopsida</taxon>
        <taxon>eudicotyledons</taxon>
        <taxon>Gunneridae</taxon>
        <taxon>Pentapetalae</taxon>
        <taxon>asterids</taxon>
        <taxon>lamiids</taxon>
        <taxon>Solanales</taxon>
        <taxon>Solanaceae</taxon>
        <taxon>Solanoideae</taxon>
        <taxon>Solaneae</taxon>
        <taxon>Solanum</taxon>
        <taxon>Solanum subgen. Lycopersicon</taxon>
    </lineage>
</organism>
<proteinExistence type="predicted"/>